<organism evidence="1 2">
    <name type="scientific">Pleurodeles waltl</name>
    <name type="common">Iberian ribbed newt</name>
    <dbReference type="NCBI Taxonomy" id="8319"/>
    <lineage>
        <taxon>Eukaryota</taxon>
        <taxon>Metazoa</taxon>
        <taxon>Chordata</taxon>
        <taxon>Craniata</taxon>
        <taxon>Vertebrata</taxon>
        <taxon>Euteleostomi</taxon>
        <taxon>Amphibia</taxon>
        <taxon>Batrachia</taxon>
        <taxon>Caudata</taxon>
        <taxon>Salamandroidea</taxon>
        <taxon>Salamandridae</taxon>
        <taxon>Pleurodelinae</taxon>
        <taxon>Pleurodeles</taxon>
    </lineage>
</organism>
<dbReference type="InterPro" id="IPR004244">
    <property type="entry name" value="Transposase_22"/>
</dbReference>
<dbReference type="Gene3D" id="3.30.70.1820">
    <property type="entry name" value="L1 transposable element, RRM domain"/>
    <property type="match status" value="1"/>
</dbReference>
<comment type="caution">
    <text evidence="1">The sequence shown here is derived from an EMBL/GenBank/DDBJ whole genome shotgun (WGS) entry which is preliminary data.</text>
</comment>
<evidence type="ECO:0000313" key="2">
    <source>
        <dbReference type="Proteomes" id="UP001066276"/>
    </source>
</evidence>
<gene>
    <name evidence="1" type="ORF">NDU88_004090</name>
</gene>
<protein>
    <submittedName>
        <fullName evidence="1">Uncharacterized protein</fullName>
    </submittedName>
</protein>
<sequence length="132" mass="15173">MATVEGHMHSVSDRDQEVELLRSKLIDLEDRSRRDNICLTGFPEQAEDTDTPSFLRTVLQLTEIVFDPQLEIQRAHRLGPRRGSPKARPIITSLLRHEQVCQILTIARIRGLLKMNGLENRITADFSRETNE</sequence>
<keyword evidence="2" id="KW-1185">Reference proteome</keyword>
<dbReference type="Proteomes" id="UP001066276">
    <property type="component" value="Chromosome 8"/>
</dbReference>
<proteinExistence type="predicted"/>
<evidence type="ECO:0000313" key="1">
    <source>
        <dbReference type="EMBL" id="KAJ1115869.1"/>
    </source>
</evidence>
<accession>A0AAV7NL71</accession>
<name>A0AAV7NL71_PLEWA</name>
<dbReference type="EMBL" id="JANPWB010000012">
    <property type="protein sequence ID" value="KAJ1115869.1"/>
    <property type="molecule type" value="Genomic_DNA"/>
</dbReference>
<reference evidence="1" key="1">
    <citation type="journal article" date="2022" name="bioRxiv">
        <title>Sequencing and chromosome-scale assembly of the giantPleurodeles waltlgenome.</title>
        <authorList>
            <person name="Brown T."/>
            <person name="Elewa A."/>
            <person name="Iarovenko S."/>
            <person name="Subramanian E."/>
            <person name="Araus A.J."/>
            <person name="Petzold A."/>
            <person name="Susuki M."/>
            <person name="Suzuki K.-i.T."/>
            <person name="Hayashi T."/>
            <person name="Toyoda A."/>
            <person name="Oliveira C."/>
            <person name="Osipova E."/>
            <person name="Leigh N.D."/>
            <person name="Simon A."/>
            <person name="Yun M.H."/>
        </authorList>
    </citation>
    <scope>NUCLEOTIDE SEQUENCE</scope>
    <source>
        <strain evidence="1">20211129_DDA</strain>
        <tissue evidence="1">Liver</tissue>
    </source>
</reference>
<dbReference type="PANTHER" id="PTHR11505">
    <property type="entry name" value="L1 TRANSPOSABLE ELEMENT-RELATED"/>
    <property type="match status" value="1"/>
</dbReference>
<dbReference type="AlphaFoldDB" id="A0AAV7NL71"/>